<keyword evidence="5" id="KW-1185">Reference proteome</keyword>
<dbReference type="RefSeq" id="WP_088984942.1">
    <property type="nucleotide sequence ID" value="NZ_JBFAII010000073.1"/>
</dbReference>
<dbReference type="CDD" id="cd00071">
    <property type="entry name" value="GMPK"/>
    <property type="match status" value="1"/>
</dbReference>
<evidence type="ECO:0000256" key="3">
    <source>
        <dbReference type="ARBA" id="ARBA00022777"/>
    </source>
</evidence>
<dbReference type="Gene3D" id="3.40.50.300">
    <property type="entry name" value="P-loop containing nucleotide triphosphate hydrolases"/>
    <property type="match status" value="1"/>
</dbReference>
<dbReference type="EMBL" id="LT607413">
    <property type="protein sequence ID" value="SCF40824.1"/>
    <property type="molecule type" value="Genomic_DNA"/>
</dbReference>
<dbReference type="SUPFAM" id="SSF52540">
    <property type="entry name" value="P-loop containing nucleoside triphosphate hydrolases"/>
    <property type="match status" value="1"/>
</dbReference>
<keyword evidence="3 4" id="KW-0418">Kinase</keyword>
<accession>A0A1C5A741</accession>
<gene>
    <name evidence="4" type="ORF">GA0070618_6413</name>
</gene>
<dbReference type="PANTHER" id="PTHR23117">
    <property type="entry name" value="GUANYLATE KINASE-RELATED"/>
    <property type="match status" value="1"/>
</dbReference>
<dbReference type="OrthoDB" id="9808150at2"/>
<dbReference type="PANTHER" id="PTHR23117:SF13">
    <property type="entry name" value="GUANYLATE KINASE"/>
    <property type="match status" value="1"/>
</dbReference>
<organism evidence="4 5">
    <name type="scientific">Micromonospora echinospora</name>
    <name type="common">Micromonospora purpurea</name>
    <dbReference type="NCBI Taxonomy" id="1877"/>
    <lineage>
        <taxon>Bacteria</taxon>
        <taxon>Bacillati</taxon>
        <taxon>Actinomycetota</taxon>
        <taxon>Actinomycetes</taxon>
        <taxon>Micromonosporales</taxon>
        <taxon>Micromonosporaceae</taxon>
        <taxon>Micromonospora</taxon>
    </lineage>
</organism>
<dbReference type="GO" id="GO:0004385">
    <property type="term" value="F:GMP kinase activity"/>
    <property type="evidence" value="ECO:0007669"/>
    <property type="project" value="TreeGrafter"/>
</dbReference>
<dbReference type="InterPro" id="IPR008144">
    <property type="entry name" value="Guanylate_kin-like_dom"/>
</dbReference>
<dbReference type="InterPro" id="IPR027417">
    <property type="entry name" value="P-loop_NTPase"/>
</dbReference>
<evidence type="ECO:0000313" key="5">
    <source>
        <dbReference type="Proteomes" id="UP000198253"/>
    </source>
</evidence>
<dbReference type="GO" id="GO:0005829">
    <property type="term" value="C:cytosol"/>
    <property type="evidence" value="ECO:0007669"/>
    <property type="project" value="TreeGrafter"/>
</dbReference>
<keyword evidence="2" id="KW-0808">Transferase</keyword>
<dbReference type="Pfam" id="PF00625">
    <property type="entry name" value="Guanylate_kin"/>
    <property type="match status" value="1"/>
</dbReference>
<dbReference type="FunCoup" id="A0A1C5A741">
    <property type="interactions" value="326"/>
</dbReference>
<evidence type="ECO:0000313" key="4">
    <source>
        <dbReference type="EMBL" id="SCF40824.1"/>
    </source>
</evidence>
<dbReference type="InParanoid" id="A0A1C5A741"/>
<proteinExistence type="inferred from homology"/>
<sequence>MSTADETRPAARLTVLAGPSGAGRASVVEAVRARFPATWTPVPATTRPRRGHEVHGVDRIFLDPAGFARLVAEGRLIEWSRVGPYLRGTPHRPVRARLVAGRPVLLPLDPDGALRVREVEPDARLVLLVPPGFRPDARTAAAFELTLRHDLLERVTGELVGLLGSSFPAPVQPRPRG</sequence>
<reference evidence="5" key="1">
    <citation type="submission" date="2016-06" db="EMBL/GenBank/DDBJ databases">
        <authorList>
            <person name="Varghese N."/>
            <person name="Submissions Spin"/>
        </authorList>
    </citation>
    <scope>NUCLEOTIDE SEQUENCE [LARGE SCALE GENOMIC DNA]</scope>
    <source>
        <strain evidence="5">DSM 43816</strain>
    </source>
</reference>
<evidence type="ECO:0000256" key="2">
    <source>
        <dbReference type="ARBA" id="ARBA00022679"/>
    </source>
</evidence>
<dbReference type="SMART" id="SM00072">
    <property type="entry name" value="GuKc"/>
    <property type="match status" value="1"/>
</dbReference>
<dbReference type="PROSITE" id="PS50052">
    <property type="entry name" value="GUANYLATE_KINASE_2"/>
    <property type="match status" value="1"/>
</dbReference>
<name>A0A1C5A741_MICEC</name>
<dbReference type="AlphaFoldDB" id="A0A1C5A741"/>
<evidence type="ECO:0000256" key="1">
    <source>
        <dbReference type="ARBA" id="ARBA00005790"/>
    </source>
</evidence>
<comment type="similarity">
    <text evidence="1">Belongs to the guanylate kinase family.</text>
</comment>
<dbReference type="InterPro" id="IPR008145">
    <property type="entry name" value="GK/Ca_channel_bsu"/>
</dbReference>
<protein>
    <submittedName>
        <fullName evidence="4">Guanylate kinase</fullName>
    </submittedName>
</protein>
<dbReference type="Proteomes" id="UP000198253">
    <property type="component" value="Chromosome I"/>
</dbReference>